<gene>
    <name evidence="1" type="ORF">JEU22_02120</name>
</gene>
<dbReference type="AlphaFoldDB" id="A0A8I1JGD4"/>
<organism evidence="1 2">
    <name type="scientific">Pseudomonas putida</name>
    <name type="common">Arthrobacter siderocapsulatus</name>
    <dbReference type="NCBI Taxonomy" id="303"/>
    <lineage>
        <taxon>Bacteria</taxon>
        <taxon>Pseudomonadati</taxon>
        <taxon>Pseudomonadota</taxon>
        <taxon>Gammaproteobacteria</taxon>
        <taxon>Pseudomonadales</taxon>
        <taxon>Pseudomonadaceae</taxon>
        <taxon>Pseudomonas</taxon>
    </lineage>
</organism>
<protein>
    <submittedName>
        <fullName evidence="1">Uncharacterized protein</fullName>
    </submittedName>
</protein>
<reference evidence="1" key="1">
    <citation type="submission" date="2020-12" db="EMBL/GenBank/DDBJ databases">
        <title>Enhanced detection system for hospital associated transmission using whole genome sequencing surveillance.</title>
        <authorList>
            <person name="Harrison L.H."/>
            <person name="Van Tyne D."/>
            <person name="Marsh J.W."/>
            <person name="Griffith M.P."/>
            <person name="Snyder D.J."/>
            <person name="Cooper V.S."/>
            <person name="Mustapha M."/>
        </authorList>
    </citation>
    <scope>NUCLEOTIDE SEQUENCE</scope>
    <source>
        <strain evidence="1">PSB00042</strain>
    </source>
</reference>
<dbReference type="Proteomes" id="UP000637061">
    <property type="component" value="Unassembled WGS sequence"/>
</dbReference>
<accession>A0A8I1JGD4</accession>
<evidence type="ECO:0000313" key="1">
    <source>
        <dbReference type="EMBL" id="MBI6882697.1"/>
    </source>
</evidence>
<dbReference type="EMBL" id="JAEHTE010000001">
    <property type="protein sequence ID" value="MBI6882697.1"/>
    <property type="molecule type" value="Genomic_DNA"/>
</dbReference>
<sequence>MILRERLQKIFTEMHQDRIICEPDLVSVIRKTDNDYPGQGFGSFYNALKRVDPVARPADTATILARYQSVFVHALMAPFTMRMTELLGSIPDERSRVDHVIEMLEAYVKNPAHSGIRHYAVCTTAEAFNYLVFRQSSHIEYLADSIIAKVKSNPSLVRALLCPSETSEKADDKVMLDQLRASIERQGELAHWIKKNIPSRSRPQMNVFTQWPEVMQAMTKASRGKALEDDLGL</sequence>
<name>A0A8I1JGD4_PSEPU</name>
<comment type="caution">
    <text evidence="1">The sequence shown here is derived from an EMBL/GenBank/DDBJ whole genome shotgun (WGS) entry which is preliminary data.</text>
</comment>
<evidence type="ECO:0000313" key="2">
    <source>
        <dbReference type="Proteomes" id="UP000637061"/>
    </source>
</evidence>
<proteinExistence type="predicted"/>
<dbReference type="RefSeq" id="WP_198746305.1">
    <property type="nucleotide sequence ID" value="NZ_JAEHTE010000001.1"/>
</dbReference>